<dbReference type="PANTHER" id="PTHR34265:SF1">
    <property type="entry name" value="TYPE III PANTOTHENATE KINASE"/>
    <property type="match status" value="1"/>
</dbReference>
<evidence type="ECO:0000256" key="9">
    <source>
        <dbReference type="ARBA" id="ARBA00022741"/>
    </source>
</evidence>
<keyword evidence="9 16" id="KW-0547">Nucleotide-binding</keyword>
<keyword evidence="16" id="KW-0479">Metal-binding</keyword>
<evidence type="ECO:0000256" key="8">
    <source>
        <dbReference type="ARBA" id="ARBA00022679"/>
    </source>
</evidence>
<comment type="cofactor">
    <cofactor evidence="16">
        <name>NH4(+)</name>
        <dbReference type="ChEBI" id="CHEBI:28938"/>
    </cofactor>
    <cofactor evidence="16">
        <name>K(+)</name>
        <dbReference type="ChEBI" id="CHEBI:29103"/>
    </cofactor>
    <text evidence="16">A monovalent cation. Ammonium or potassium.</text>
</comment>
<comment type="cofactor">
    <cofactor evidence="2">
        <name>K(+)</name>
        <dbReference type="ChEBI" id="CHEBI:29103"/>
    </cofactor>
</comment>
<name>A0A3A4NW82_ABYX5</name>
<comment type="pathway">
    <text evidence="4 16">Cofactor biosynthesis; coenzyme A biosynthesis; CoA from (R)-pantothenate: step 1/5.</text>
</comment>
<dbReference type="InterPro" id="IPR043129">
    <property type="entry name" value="ATPase_NBD"/>
</dbReference>
<dbReference type="Proteomes" id="UP000265882">
    <property type="component" value="Unassembled WGS sequence"/>
</dbReference>
<keyword evidence="10 16" id="KW-0418">Kinase</keyword>
<sequence length="255" mass="27599">MLLVLDVGNTQTVLGVYEDSRLRVSWRISTDIRKSSDEFWVILRSLFRESDLDTGLIDGVCISSVVPPLQSMLEEVCDKYFKTEPVVVEPGIKTGLSILYDNPREVGADRIVNSVAGISLYGCPLIIVDFGTATTFDAVSGKAQYLGGAIFPGIGISAEALFQRTAKLPRVELVAPKTVIGKDTASSIKSGMIFGYAEMVDGMVRRIKKEMEGAPKVIATGGLSAVIAEHSQEIETVDPLLTLEGLRIIFAKNRG</sequence>
<reference evidence="17 18" key="1">
    <citation type="journal article" date="2017" name="ISME J.">
        <title>Energy and carbon metabolisms in a deep terrestrial subsurface fluid microbial community.</title>
        <authorList>
            <person name="Momper L."/>
            <person name="Jungbluth S.P."/>
            <person name="Lee M.D."/>
            <person name="Amend J.P."/>
        </authorList>
    </citation>
    <scope>NUCLEOTIDE SEQUENCE [LARGE SCALE GENOMIC DNA]</scope>
    <source>
        <strain evidence="17">SURF_5</strain>
    </source>
</reference>
<keyword evidence="8 16" id="KW-0808">Transferase</keyword>
<evidence type="ECO:0000256" key="14">
    <source>
        <dbReference type="ARBA" id="ARBA00038036"/>
    </source>
</evidence>
<organism evidence="17 18">
    <name type="scientific">Abyssobacteria bacterium (strain SURF_5)</name>
    <dbReference type="NCBI Taxonomy" id="2093360"/>
    <lineage>
        <taxon>Bacteria</taxon>
        <taxon>Pseudomonadati</taxon>
        <taxon>Candidatus Hydrogenedentota</taxon>
        <taxon>Candidatus Abyssobacteria</taxon>
    </lineage>
</organism>
<dbReference type="UniPathway" id="UPA00241">
    <property type="reaction ID" value="UER00352"/>
</dbReference>
<evidence type="ECO:0000256" key="15">
    <source>
        <dbReference type="ARBA" id="ARBA00040883"/>
    </source>
</evidence>
<dbReference type="HAMAP" id="MF_01274">
    <property type="entry name" value="Pantothen_kinase_3"/>
    <property type="match status" value="1"/>
</dbReference>
<evidence type="ECO:0000256" key="16">
    <source>
        <dbReference type="HAMAP-Rule" id="MF_01274"/>
    </source>
</evidence>
<dbReference type="EC" id="2.7.1.33" evidence="6 16"/>
<evidence type="ECO:0000256" key="7">
    <source>
        <dbReference type="ARBA" id="ARBA00022490"/>
    </source>
</evidence>
<dbReference type="NCBIfam" id="TIGR00671">
    <property type="entry name" value="baf"/>
    <property type="match status" value="1"/>
</dbReference>
<dbReference type="PANTHER" id="PTHR34265">
    <property type="entry name" value="TYPE III PANTOTHENATE KINASE"/>
    <property type="match status" value="1"/>
</dbReference>
<feature type="binding site" evidence="16">
    <location>
        <position position="132"/>
    </location>
    <ligand>
        <name>ATP</name>
        <dbReference type="ChEBI" id="CHEBI:30616"/>
    </ligand>
</feature>
<dbReference type="InterPro" id="IPR004619">
    <property type="entry name" value="Type_III_PanK"/>
</dbReference>
<feature type="binding site" evidence="16">
    <location>
        <begin position="6"/>
        <end position="13"/>
    </location>
    <ligand>
        <name>ATP</name>
        <dbReference type="ChEBI" id="CHEBI:30616"/>
    </ligand>
</feature>
<gene>
    <name evidence="16" type="primary">coaX</name>
    <name evidence="17" type="ORF">C4520_07355</name>
</gene>
<feature type="active site" description="Proton acceptor" evidence="16">
    <location>
        <position position="109"/>
    </location>
</feature>
<evidence type="ECO:0000256" key="3">
    <source>
        <dbReference type="ARBA" id="ARBA00004496"/>
    </source>
</evidence>
<evidence type="ECO:0000256" key="13">
    <source>
        <dbReference type="ARBA" id="ARBA00022993"/>
    </source>
</evidence>
<accession>A0A3A4NW82</accession>
<comment type="similarity">
    <text evidence="14 16">Belongs to the type III pantothenate kinase family.</text>
</comment>
<evidence type="ECO:0000256" key="4">
    <source>
        <dbReference type="ARBA" id="ARBA00005225"/>
    </source>
</evidence>
<dbReference type="CDD" id="cd24015">
    <property type="entry name" value="ASKHA_NBD_PanK-III"/>
    <property type="match status" value="1"/>
</dbReference>
<feature type="binding site" evidence="16">
    <location>
        <position position="100"/>
    </location>
    <ligand>
        <name>substrate</name>
    </ligand>
</feature>
<evidence type="ECO:0000256" key="5">
    <source>
        <dbReference type="ARBA" id="ARBA00011738"/>
    </source>
</evidence>
<keyword evidence="7 16" id="KW-0963">Cytoplasm</keyword>
<evidence type="ECO:0000256" key="1">
    <source>
        <dbReference type="ARBA" id="ARBA00001206"/>
    </source>
</evidence>
<comment type="subunit">
    <text evidence="5 16">Homodimer.</text>
</comment>
<dbReference type="GO" id="GO:0005737">
    <property type="term" value="C:cytoplasm"/>
    <property type="evidence" value="ECO:0007669"/>
    <property type="project" value="UniProtKB-SubCell"/>
</dbReference>
<dbReference type="GO" id="GO:0004594">
    <property type="term" value="F:pantothenate kinase activity"/>
    <property type="evidence" value="ECO:0007669"/>
    <property type="project" value="UniProtKB-UniRule"/>
</dbReference>
<evidence type="ECO:0000313" key="18">
    <source>
        <dbReference type="Proteomes" id="UP000265882"/>
    </source>
</evidence>
<evidence type="ECO:0000256" key="11">
    <source>
        <dbReference type="ARBA" id="ARBA00022840"/>
    </source>
</evidence>
<protein>
    <recommendedName>
        <fullName evidence="15 16">Type III pantothenate kinase</fullName>
        <ecNumber evidence="6 16">2.7.1.33</ecNumber>
    </recommendedName>
    <alternativeName>
        <fullName evidence="16">PanK-III</fullName>
    </alternativeName>
    <alternativeName>
        <fullName evidence="16">Pantothenic acid kinase</fullName>
    </alternativeName>
</protein>
<dbReference type="AlphaFoldDB" id="A0A3A4NW82"/>
<proteinExistence type="inferred from homology"/>
<evidence type="ECO:0000256" key="2">
    <source>
        <dbReference type="ARBA" id="ARBA00001958"/>
    </source>
</evidence>
<dbReference type="GO" id="GO:0015937">
    <property type="term" value="P:coenzyme A biosynthetic process"/>
    <property type="evidence" value="ECO:0007669"/>
    <property type="project" value="UniProtKB-UniRule"/>
</dbReference>
<dbReference type="Gene3D" id="3.30.420.40">
    <property type="match status" value="2"/>
</dbReference>
<keyword evidence="12 16" id="KW-0630">Potassium</keyword>
<comment type="function">
    <text evidence="16">Catalyzes the phosphorylation of pantothenate (Pan), the first step in CoA biosynthesis.</text>
</comment>
<feature type="binding site" evidence="16">
    <location>
        <begin position="107"/>
        <end position="110"/>
    </location>
    <ligand>
        <name>substrate</name>
    </ligand>
</feature>
<evidence type="ECO:0000256" key="6">
    <source>
        <dbReference type="ARBA" id="ARBA00012102"/>
    </source>
</evidence>
<comment type="subcellular location">
    <subcellularLocation>
        <location evidence="3 16">Cytoplasm</location>
    </subcellularLocation>
</comment>
<comment type="catalytic activity">
    <reaction evidence="1 16">
        <text>(R)-pantothenate + ATP = (R)-4'-phosphopantothenate + ADP + H(+)</text>
        <dbReference type="Rhea" id="RHEA:16373"/>
        <dbReference type="ChEBI" id="CHEBI:10986"/>
        <dbReference type="ChEBI" id="CHEBI:15378"/>
        <dbReference type="ChEBI" id="CHEBI:29032"/>
        <dbReference type="ChEBI" id="CHEBI:30616"/>
        <dbReference type="ChEBI" id="CHEBI:456216"/>
        <dbReference type="EC" id="2.7.1.33"/>
    </reaction>
</comment>
<evidence type="ECO:0000256" key="12">
    <source>
        <dbReference type="ARBA" id="ARBA00022958"/>
    </source>
</evidence>
<dbReference type="NCBIfam" id="NF009855">
    <property type="entry name" value="PRK13321.1"/>
    <property type="match status" value="1"/>
</dbReference>
<dbReference type="NCBIfam" id="NF009848">
    <property type="entry name" value="PRK13318.1-6"/>
    <property type="match status" value="1"/>
</dbReference>
<dbReference type="EMBL" id="QZKU01000053">
    <property type="protein sequence ID" value="RJP22835.1"/>
    <property type="molecule type" value="Genomic_DNA"/>
</dbReference>
<dbReference type="GO" id="GO:0046872">
    <property type="term" value="F:metal ion binding"/>
    <property type="evidence" value="ECO:0007669"/>
    <property type="project" value="UniProtKB-KW"/>
</dbReference>
<keyword evidence="11 16" id="KW-0067">ATP-binding</keyword>
<feature type="binding site" evidence="16">
    <location>
        <position position="129"/>
    </location>
    <ligand>
        <name>K(+)</name>
        <dbReference type="ChEBI" id="CHEBI:29103"/>
    </ligand>
</feature>
<evidence type="ECO:0000256" key="10">
    <source>
        <dbReference type="ARBA" id="ARBA00022777"/>
    </source>
</evidence>
<comment type="caution">
    <text evidence="17">The sequence shown here is derived from an EMBL/GenBank/DDBJ whole genome shotgun (WGS) entry which is preliminary data.</text>
</comment>
<evidence type="ECO:0000313" key="17">
    <source>
        <dbReference type="EMBL" id="RJP22835.1"/>
    </source>
</evidence>
<dbReference type="Pfam" id="PF03309">
    <property type="entry name" value="Pan_kinase"/>
    <property type="match status" value="1"/>
</dbReference>
<dbReference type="SUPFAM" id="SSF53067">
    <property type="entry name" value="Actin-like ATPase domain"/>
    <property type="match status" value="2"/>
</dbReference>
<dbReference type="GO" id="GO:0005524">
    <property type="term" value="F:ATP binding"/>
    <property type="evidence" value="ECO:0007669"/>
    <property type="project" value="UniProtKB-UniRule"/>
</dbReference>
<feature type="binding site" evidence="16">
    <location>
        <position position="184"/>
    </location>
    <ligand>
        <name>substrate</name>
    </ligand>
</feature>
<keyword evidence="13 16" id="KW-0173">Coenzyme A biosynthesis</keyword>